<sequence>MPLIKTVACIRRKPSLTVEEFATYWRENHSEIVTSVAGDLKIKRYVQSHLLRGDLTDLFSGSRNGIEPFDGIAEVWFDADDLDGEMTAAQLHANLALLEDERNFIDIERSAFFFTTEIEFIGAGA</sequence>
<dbReference type="Pfam" id="PF07110">
    <property type="entry name" value="EthD"/>
    <property type="match status" value="1"/>
</dbReference>
<dbReference type="InterPro" id="IPR011008">
    <property type="entry name" value="Dimeric_a/b-barrel"/>
</dbReference>
<reference evidence="3" key="1">
    <citation type="journal article" date="2019" name="Int. J. Syst. Evol. Microbiol.">
        <title>The Global Catalogue of Microorganisms (GCM) 10K type strain sequencing project: providing services to taxonomists for standard genome sequencing and annotation.</title>
        <authorList>
            <consortium name="The Broad Institute Genomics Platform"/>
            <consortium name="The Broad Institute Genome Sequencing Center for Infectious Disease"/>
            <person name="Wu L."/>
            <person name="Ma J."/>
        </authorList>
    </citation>
    <scope>NUCLEOTIDE SEQUENCE [LARGE SCALE GENOMIC DNA]</scope>
    <source>
        <strain evidence="3">JCM 9371</strain>
    </source>
</reference>
<protein>
    <submittedName>
        <fullName evidence="2">EthD domain-containing protein</fullName>
    </submittedName>
</protein>
<comment type="caution">
    <text evidence="2">The sequence shown here is derived from an EMBL/GenBank/DDBJ whole genome shotgun (WGS) entry which is preliminary data.</text>
</comment>
<gene>
    <name evidence="2" type="ORF">ACFQZM_24150</name>
</gene>
<dbReference type="RefSeq" id="WP_131756871.1">
    <property type="nucleotide sequence ID" value="NZ_CAACUY010000022.1"/>
</dbReference>
<organism evidence="2 3">
    <name type="scientific">Actinomadura fibrosa</name>
    <dbReference type="NCBI Taxonomy" id="111802"/>
    <lineage>
        <taxon>Bacteria</taxon>
        <taxon>Bacillati</taxon>
        <taxon>Actinomycetota</taxon>
        <taxon>Actinomycetes</taxon>
        <taxon>Streptosporangiales</taxon>
        <taxon>Thermomonosporaceae</taxon>
        <taxon>Actinomadura</taxon>
    </lineage>
</organism>
<evidence type="ECO:0000313" key="2">
    <source>
        <dbReference type="EMBL" id="MFD0687608.1"/>
    </source>
</evidence>
<dbReference type="Gene3D" id="3.30.70.100">
    <property type="match status" value="1"/>
</dbReference>
<accession>A0ABW2XQG4</accession>
<feature type="domain" description="EthD" evidence="1">
    <location>
        <begin position="13"/>
        <end position="107"/>
    </location>
</feature>
<keyword evidence="3" id="KW-1185">Reference proteome</keyword>
<dbReference type="EMBL" id="JBHTGP010000013">
    <property type="protein sequence ID" value="MFD0687608.1"/>
    <property type="molecule type" value="Genomic_DNA"/>
</dbReference>
<name>A0ABW2XQG4_9ACTN</name>
<proteinExistence type="predicted"/>
<evidence type="ECO:0000259" key="1">
    <source>
        <dbReference type="Pfam" id="PF07110"/>
    </source>
</evidence>
<dbReference type="SUPFAM" id="SSF54909">
    <property type="entry name" value="Dimeric alpha+beta barrel"/>
    <property type="match status" value="1"/>
</dbReference>
<evidence type="ECO:0000313" key="3">
    <source>
        <dbReference type="Proteomes" id="UP001597063"/>
    </source>
</evidence>
<dbReference type="Proteomes" id="UP001597063">
    <property type="component" value="Unassembled WGS sequence"/>
</dbReference>
<dbReference type="InterPro" id="IPR009799">
    <property type="entry name" value="EthD_dom"/>
</dbReference>